<dbReference type="EMBL" id="VJZL01000015">
    <property type="protein sequence ID" value="TRX09193.1"/>
    <property type="molecule type" value="Genomic_DNA"/>
</dbReference>
<dbReference type="RefSeq" id="WP_143387539.1">
    <property type="nucleotide sequence ID" value="NZ_VJZL01000015.1"/>
</dbReference>
<proteinExistence type="predicted"/>
<evidence type="ECO:0000313" key="10">
    <source>
        <dbReference type="EMBL" id="TRX05269.1"/>
    </source>
</evidence>
<feature type="transmembrane region" description="Helical" evidence="8">
    <location>
        <begin position="12"/>
        <end position="32"/>
    </location>
</feature>
<keyword evidence="2 11" id="KW-0808">Transferase</keyword>
<evidence type="ECO:0000259" key="9">
    <source>
        <dbReference type="SMART" id="SM00563"/>
    </source>
</evidence>
<accession>A0A553BLR8</accession>
<dbReference type="SMART" id="SM00563">
    <property type="entry name" value="PlsC"/>
    <property type="match status" value="1"/>
</dbReference>
<organism evidence="11 13">
    <name type="scientific">Flavobacterium gawalongense</name>
    <dbReference type="NCBI Taxonomy" id="2594432"/>
    <lineage>
        <taxon>Bacteria</taxon>
        <taxon>Pseudomonadati</taxon>
        <taxon>Bacteroidota</taxon>
        <taxon>Flavobacteriia</taxon>
        <taxon>Flavobacteriales</taxon>
        <taxon>Flavobacteriaceae</taxon>
        <taxon>Flavobacterium</taxon>
    </lineage>
</organism>
<keyword evidence="4 8" id="KW-1133">Transmembrane helix</keyword>
<keyword evidence="7 11" id="KW-0012">Acyltransferase</keyword>
<dbReference type="CDD" id="cd07989">
    <property type="entry name" value="LPLAT_AGPAT-like"/>
    <property type="match status" value="1"/>
</dbReference>
<evidence type="ECO:0000256" key="7">
    <source>
        <dbReference type="ARBA" id="ARBA00023315"/>
    </source>
</evidence>
<evidence type="ECO:0000256" key="1">
    <source>
        <dbReference type="ARBA" id="ARBA00004370"/>
    </source>
</evidence>
<keyword evidence="6 8" id="KW-0472">Membrane</keyword>
<sequence length="249" mass="28781">MLSLLLSFTRLIIFIVFVSFFSIIFYFMSFFWSEETNSNKALVLRDFLIRVSNIILGIRTIVYGEKPIVQWLIVANHRSYFDPIVIVNLIHAFPVGKKEVASWPLIGYICKISGVLFVDRKCSKSRQETAEKIREVLSKGYSIINFPEGTTHDLPTTVDFNYGSFVMATKIKSAVIPIAIDYKEKTDAFIGNDTFIPHFLKCFGKLTTEIKITFFLPIYSEDATYLLNTSKNMIDKELIRYRKDWDSEN</sequence>
<keyword evidence="3 8" id="KW-0812">Transmembrane</keyword>
<dbReference type="Proteomes" id="UP000318528">
    <property type="component" value="Unassembled WGS sequence"/>
</dbReference>
<dbReference type="OrthoDB" id="9803035at2"/>
<evidence type="ECO:0000313" key="13">
    <source>
        <dbReference type="Proteomes" id="UP000318669"/>
    </source>
</evidence>
<dbReference type="GO" id="GO:0016746">
    <property type="term" value="F:acyltransferase activity"/>
    <property type="evidence" value="ECO:0007669"/>
    <property type="project" value="UniProtKB-KW"/>
</dbReference>
<gene>
    <name evidence="11" type="ORF">FNW11_09645</name>
    <name evidence="10" type="ORF">FNW12_11430</name>
</gene>
<evidence type="ECO:0000256" key="2">
    <source>
        <dbReference type="ARBA" id="ARBA00022679"/>
    </source>
</evidence>
<dbReference type="AlphaFoldDB" id="A0A553BLR8"/>
<keyword evidence="12" id="KW-1185">Reference proteome</keyword>
<feature type="domain" description="Phospholipid/glycerol acyltransferase" evidence="9">
    <location>
        <begin position="71"/>
        <end position="183"/>
    </location>
</feature>
<name>A0A553BLR8_9FLAO</name>
<reference evidence="12 13" key="1">
    <citation type="submission" date="2019-07" db="EMBL/GenBank/DDBJ databases">
        <title>Novel species of Flavobacterium.</title>
        <authorList>
            <person name="Liu Q."/>
            <person name="Xin Y.-H."/>
        </authorList>
    </citation>
    <scope>NUCLEOTIDE SEQUENCE [LARGE SCALE GENOMIC DNA]</scope>
    <source>
        <strain evidence="10 12">GSP39</strain>
        <strain evidence="11 13">GSR22</strain>
    </source>
</reference>
<dbReference type="SUPFAM" id="SSF69593">
    <property type="entry name" value="Glycerol-3-phosphate (1)-acyltransferase"/>
    <property type="match status" value="1"/>
</dbReference>
<keyword evidence="5" id="KW-0443">Lipid metabolism</keyword>
<evidence type="ECO:0000256" key="6">
    <source>
        <dbReference type="ARBA" id="ARBA00023136"/>
    </source>
</evidence>
<dbReference type="Pfam" id="PF01553">
    <property type="entry name" value="Acyltransferase"/>
    <property type="match status" value="1"/>
</dbReference>
<evidence type="ECO:0000313" key="11">
    <source>
        <dbReference type="EMBL" id="TRX09193.1"/>
    </source>
</evidence>
<dbReference type="PANTHER" id="PTHR23063:SF52">
    <property type="entry name" value="LYSOPHOSPHATIDYLCHOLINE ACYLTRANSFERASE"/>
    <property type="match status" value="1"/>
</dbReference>
<protein>
    <submittedName>
        <fullName evidence="11">1-acyl-sn-glycerol-3-phosphate acyltransferase</fullName>
    </submittedName>
</protein>
<dbReference type="Proteomes" id="UP000318669">
    <property type="component" value="Unassembled WGS sequence"/>
</dbReference>
<dbReference type="InterPro" id="IPR002123">
    <property type="entry name" value="Plipid/glycerol_acylTrfase"/>
</dbReference>
<dbReference type="PANTHER" id="PTHR23063">
    <property type="entry name" value="PHOSPHOLIPID ACYLTRANSFERASE"/>
    <property type="match status" value="1"/>
</dbReference>
<evidence type="ECO:0000313" key="12">
    <source>
        <dbReference type="Proteomes" id="UP000318528"/>
    </source>
</evidence>
<dbReference type="GO" id="GO:0016020">
    <property type="term" value="C:membrane"/>
    <property type="evidence" value="ECO:0007669"/>
    <property type="project" value="UniProtKB-SubCell"/>
</dbReference>
<dbReference type="EMBL" id="VJZN01000018">
    <property type="protein sequence ID" value="TRX05269.1"/>
    <property type="molecule type" value="Genomic_DNA"/>
</dbReference>
<dbReference type="GO" id="GO:0006629">
    <property type="term" value="P:lipid metabolic process"/>
    <property type="evidence" value="ECO:0007669"/>
    <property type="project" value="UniProtKB-KW"/>
</dbReference>
<comment type="subcellular location">
    <subcellularLocation>
        <location evidence="1">Membrane</location>
    </subcellularLocation>
</comment>
<evidence type="ECO:0000256" key="4">
    <source>
        <dbReference type="ARBA" id="ARBA00022989"/>
    </source>
</evidence>
<comment type="caution">
    <text evidence="11">The sequence shown here is derived from an EMBL/GenBank/DDBJ whole genome shotgun (WGS) entry which is preliminary data.</text>
</comment>
<evidence type="ECO:0000256" key="8">
    <source>
        <dbReference type="SAM" id="Phobius"/>
    </source>
</evidence>
<evidence type="ECO:0000256" key="3">
    <source>
        <dbReference type="ARBA" id="ARBA00022692"/>
    </source>
</evidence>
<evidence type="ECO:0000256" key="5">
    <source>
        <dbReference type="ARBA" id="ARBA00023098"/>
    </source>
</evidence>